<dbReference type="RefSeq" id="XP_032456438.1">
    <property type="nucleotide sequence ID" value="XM_032600547.1"/>
</dbReference>
<dbReference type="AlphaFoldDB" id="A0A7M7QYG6"/>
<dbReference type="EnsemblMetazoa" id="XM_032600547">
    <property type="protein sequence ID" value="XP_032456438"/>
    <property type="gene ID" value="LOC116738597"/>
</dbReference>
<feature type="signal peptide" evidence="1">
    <location>
        <begin position="1"/>
        <end position="31"/>
    </location>
</feature>
<dbReference type="KEGG" id="nvi:116738597"/>
<dbReference type="InParanoid" id="A0A7M7QYG6"/>
<organism evidence="2 3">
    <name type="scientific">Nasonia vitripennis</name>
    <name type="common">Parasitic wasp</name>
    <dbReference type="NCBI Taxonomy" id="7425"/>
    <lineage>
        <taxon>Eukaryota</taxon>
        <taxon>Metazoa</taxon>
        <taxon>Ecdysozoa</taxon>
        <taxon>Arthropoda</taxon>
        <taxon>Hexapoda</taxon>
        <taxon>Insecta</taxon>
        <taxon>Pterygota</taxon>
        <taxon>Neoptera</taxon>
        <taxon>Endopterygota</taxon>
        <taxon>Hymenoptera</taxon>
        <taxon>Apocrita</taxon>
        <taxon>Proctotrupomorpha</taxon>
        <taxon>Chalcidoidea</taxon>
        <taxon>Pteromalidae</taxon>
        <taxon>Pteromalinae</taxon>
        <taxon>Nasonia</taxon>
    </lineage>
</organism>
<reference evidence="2" key="1">
    <citation type="submission" date="2021-01" db="UniProtKB">
        <authorList>
            <consortium name="EnsemblMetazoa"/>
        </authorList>
    </citation>
    <scope>IDENTIFICATION</scope>
</reference>
<evidence type="ECO:0000313" key="2">
    <source>
        <dbReference type="EnsemblMetazoa" id="XP_032456438"/>
    </source>
</evidence>
<keyword evidence="3" id="KW-1185">Reference proteome</keyword>
<evidence type="ECO:0000256" key="1">
    <source>
        <dbReference type="SAM" id="SignalP"/>
    </source>
</evidence>
<evidence type="ECO:0000313" key="3">
    <source>
        <dbReference type="Proteomes" id="UP000002358"/>
    </source>
</evidence>
<protein>
    <submittedName>
        <fullName evidence="2">Uncharacterized protein</fullName>
    </submittedName>
</protein>
<keyword evidence="1" id="KW-0732">Signal</keyword>
<dbReference type="Proteomes" id="UP000002358">
    <property type="component" value="Chromosome 5"/>
</dbReference>
<proteinExistence type="predicted"/>
<feature type="chain" id="PRO_5029913903" evidence="1">
    <location>
        <begin position="32"/>
        <end position="333"/>
    </location>
</feature>
<accession>A0A7M7QYG6</accession>
<sequence>MRFHNLRGFASIKTNLLMLIDDLFFLLTVAGSKSPQNSFSHFDLDLDFSEEVICTASDALVMDHNYSEKLCDSGDLLAEHFDLNNLQFEIGKMDNIVEIPYVTEVPEILLENQEPQISGIQEDLEELNSKNLNSSSGKYPIEVEVEMKLEKGYDGRHLKPIKPRLVHQKPESHSTGLPELFQLYCAKCEKIVERDLFDVRHYCDVCERPYHYLCKSCKKYFMGFLVANRHVRCETDAYNADECSRCDLIKNKTEIVRKIFNYKHTTIRLDNYFKCGKCGTIRGKEIVCVLCSFTTTHLRNMKSHMLMRHEVNMTVDQLQLCMLRVEKGKKPFE</sequence>
<name>A0A7M7QYG6_NASVI</name>
<dbReference type="GeneID" id="116738597"/>